<proteinExistence type="predicted"/>
<dbReference type="Proteomes" id="UP000319449">
    <property type="component" value="Unassembled WGS sequence"/>
</dbReference>
<sequence>MEIRPIKTDADYQAALEEIERLFDAVPDTSEGDRLDVLVTLVEAYEDKHVSIPMPDPIEAILYHLESRGLSRRDLEPCIGSRARVSEVLNRKRPLTMEMVRKLHSILGIPPDILIQPYHLFKDAA</sequence>
<dbReference type="PANTHER" id="PTHR40455:SF1">
    <property type="entry name" value="ANTITOXIN HIGA"/>
    <property type="match status" value="1"/>
</dbReference>
<dbReference type="OrthoDB" id="9796786at2"/>
<accession>A0A562WQJ9</accession>
<dbReference type="SUPFAM" id="SSF47413">
    <property type="entry name" value="lambda repressor-like DNA-binding domains"/>
    <property type="match status" value="1"/>
</dbReference>
<dbReference type="InterPro" id="IPR010982">
    <property type="entry name" value="Lambda_DNA-bd_dom_sf"/>
</dbReference>
<evidence type="ECO:0000313" key="3">
    <source>
        <dbReference type="Proteomes" id="UP000319449"/>
    </source>
</evidence>
<dbReference type="GO" id="GO:0001046">
    <property type="term" value="F:core promoter sequence-specific DNA binding"/>
    <property type="evidence" value="ECO:0007669"/>
    <property type="project" value="TreeGrafter"/>
</dbReference>
<dbReference type="PROSITE" id="PS50943">
    <property type="entry name" value="HTH_CROC1"/>
    <property type="match status" value="1"/>
</dbReference>
<dbReference type="RefSeq" id="WP_145018958.1">
    <property type="nucleotide sequence ID" value="NZ_VLLN01000004.1"/>
</dbReference>
<name>A0A562WQJ9_9BACT</name>
<evidence type="ECO:0000313" key="2">
    <source>
        <dbReference type="EMBL" id="TWJ32505.1"/>
    </source>
</evidence>
<keyword evidence="3" id="KW-1185">Reference proteome</keyword>
<dbReference type="SMART" id="SM00530">
    <property type="entry name" value="HTH_XRE"/>
    <property type="match status" value="1"/>
</dbReference>
<dbReference type="InterPro" id="IPR039060">
    <property type="entry name" value="Antitox_HigA"/>
</dbReference>
<dbReference type="PANTHER" id="PTHR40455">
    <property type="entry name" value="ANTITOXIN HIGA"/>
    <property type="match status" value="1"/>
</dbReference>
<dbReference type="GO" id="GO:0006355">
    <property type="term" value="P:regulation of DNA-templated transcription"/>
    <property type="evidence" value="ECO:0007669"/>
    <property type="project" value="InterPro"/>
</dbReference>
<dbReference type="InterPro" id="IPR001387">
    <property type="entry name" value="Cro/C1-type_HTH"/>
</dbReference>
<gene>
    <name evidence="2" type="ORF">JN12_00945</name>
</gene>
<dbReference type="EMBL" id="VLLN01000004">
    <property type="protein sequence ID" value="TWJ32505.1"/>
    <property type="molecule type" value="Genomic_DNA"/>
</dbReference>
<evidence type="ECO:0000259" key="1">
    <source>
        <dbReference type="PROSITE" id="PS50943"/>
    </source>
</evidence>
<feature type="domain" description="HTH cro/C1-type" evidence="1">
    <location>
        <begin position="81"/>
        <end position="114"/>
    </location>
</feature>
<dbReference type="AlphaFoldDB" id="A0A562WQJ9"/>
<dbReference type="Gene3D" id="1.10.260.40">
    <property type="entry name" value="lambda repressor-like DNA-binding domains"/>
    <property type="match status" value="1"/>
</dbReference>
<reference evidence="2 3" key="1">
    <citation type="submission" date="2019-07" db="EMBL/GenBank/DDBJ databases">
        <title>Genomic Encyclopedia of Archaeal and Bacterial Type Strains, Phase II (KMG-II): from individual species to whole genera.</title>
        <authorList>
            <person name="Goeker M."/>
        </authorList>
    </citation>
    <scope>NUCLEOTIDE SEQUENCE [LARGE SCALE GENOMIC DNA]</scope>
    <source>
        <strain evidence="2 3">ATCC BAA-1139</strain>
    </source>
</reference>
<organism evidence="2 3">
    <name type="scientific">Geobacter argillaceus</name>
    <dbReference type="NCBI Taxonomy" id="345631"/>
    <lineage>
        <taxon>Bacteria</taxon>
        <taxon>Pseudomonadati</taxon>
        <taxon>Thermodesulfobacteriota</taxon>
        <taxon>Desulfuromonadia</taxon>
        <taxon>Geobacterales</taxon>
        <taxon>Geobacteraceae</taxon>
        <taxon>Geobacter</taxon>
    </lineage>
</organism>
<protein>
    <submittedName>
        <fullName evidence="2">HTH-type transcriptional regulator/antitoxin HigA</fullName>
    </submittedName>
</protein>
<comment type="caution">
    <text evidence="2">The sequence shown here is derived from an EMBL/GenBank/DDBJ whole genome shotgun (WGS) entry which is preliminary data.</text>
</comment>